<feature type="compositionally biased region" description="Basic and acidic residues" evidence="1">
    <location>
        <begin position="142"/>
        <end position="158"/>
    </location>
</feature>
<accession>A0AAV7MV96</accession>
<dbReference type="EMBL" id="JANPWB010000013">
    <property type="protein sequence ID" value="KAJ1107663.1"/>
    <property type="molecule type" value="Genomic_DNA"/>
</dbReference>
<keyword evidence="3" id="KW-1185">Reference proteome</keyword>
<evidence type="ECO:0000256" key="1">
    <source>
        <dbReference type="SAM" id="MobiDB-lite"/>
    </source>
</evidence>
<organism evidence="2 3">
    <name type="scientific">Pleurodeles waltl</name>
    <name type="common">Iberian ribbed newt</name>
    <dbReference type="NCBI Taxonomy" id="8319"/>
    <lineage>
        <taxon>Eukaryota</taxon>
        <taxon>Metazoa</taxon>
        <taxon>Chordata</taxon>
        <taxon>Craniata</taxon>
        <taxon>Vertebrata</taxon>
        <taxon>Euteleostomi</taxon>
        <taxon>Amphibia</taxon>
        <taxon>Batrachia</taxon>
        <taxon>Caudata</taxon>
        <taxon>Salamandroidea</taxon>
        <taxon>Salamandridae</taxon>
        <taxon>Pleurodelinae</taxon>
        <taxon>Pleurodeles</taxon>
    </lineage>
</organism>
<name>A0AAV7MV96_PLEWA</name>
<dbReference type="AlphaFoldDB" id="A0AAV7MV96"/>
<dbReference type="Proteomes" id="UP001066276">
    <property type="component" value="Chromosome 9"/>
</dbReference>
<gene>
    <name evidence="2" type="ORF">NDU88_005053</name>
</gene>
<comment type="caution">
    <text evidence="2">The sequence shown here is derived from an EMBL/GenBank/DDBJ whole genome shotgun (WGS) entry which is preliminary data.</text>
</comment>
<dbReference type="InterPro" id="IPR042566">
    <property type="entry name" value="L1_C"/>
</dbReference>
<feature type="region of interest" description="Disordered" evidence="1">
    <location>
        <begin position="128"/>
        <end position="158"/>
    </location>
</feature>
<evidence type="ECO:0000313" key="2">
    <source>
        <dbReference type="EMBL" id="KAJ1107663.1"/>
    </source>
</evidence>
<evidence type="ECO:0000313" key="3">
    <source>
        <dbReference type="Proteomes" id="UP001066276"/>
    </source>
</evidence>
<reference evidence="2" key="1">
    <citation type="journal article" date="2022" name="bioRxiv">
        <title>Sequencing and chromosome-scale assembly of the giantPleurodeles waltlgenome.</title>
        <authorList>
            <person name="Brown T."/>
            <person name="Elewa A."/>
            <person name="Iarovenko S."/>
            <person name="Subramanian E."/>
            <person name="Araus A.J."/>
            <person name="Petzold A."/>
            <person name="Susuki M."/>
            <person name="Suzuki K.-i.T."/>
            <person name="Hayashi T."/>
            <person name="Toyoda A."/>
            <person name="Oliveira C."/>
            <person name="Osipova E."/>
            <person name="Leigh N.D."/>
            <person name="Simon A."/>
            <person name="Yun M.H."/>
        </authorList>
    </citation>
    <scope>NUCLEOTIDE SEQUENCE</scope>
    <source>
        <strain evidence="2">20211129_DDA</strain>
        <tissue evidence="2">Liver</tissue>
    </source>
</reference>
<sequence length="184" mass="21075">MAALLHTLKADAEALLPVLNRAHLLTSAPNRAGASPDILTWLHYYTEKEAILKATRTKTDLNFQGHTIQLFQDLSSITLRRHNFKPVTDKLRTMIIRYHSGHRFALLFTWDGKRAIRSLTKAKQLLEMTSLEHGTRPSQGETPRELPSDIHGPLRDLNCRPNPLQNQWHLYGDSPPWRSMKELA</sequence>
<dbReference type="Gene3D" id="3.30.250.20">
    <property type="entry name" value="L1 transposable element, C-terminal domain"/>
    <property type="match status" value="1"/>
</dbReference>
<protein>
    <submittedName>
        <fullName evidence="2">Uncharacterized protein</fullName>
    </submittedName>
</protein>
<proteinExistence type="predicted"/>